<dbReference type="GO" id="GO:0005829">
    <property type="term" value="C:cytosol"/>
    <property type="evidence" value="ECO:0007669"/>
    <property type="project" value="TreeGrafter"/>
</dbReference>
<dbReference type="InterPro" id="IPR005632">
    <property type="entry name" value="Chaperone_Skp"/>
</dbReference>
<evidence type="ECO:0000256" key="4">
    <source>
        <dbReference type="SAM" id="SignalP"/>
    </source>
</evidence>
<reference evidence="5 6" key="1">
    <citation type="submission" date="2019-03" db="EMBL/GenBank/DDBJ databases">
        <title>Genomic Encyclopedia of Type Strains, Phase IV (KMG-IV): sequencing the most valuable type-strain genomes for metagenomic binning, comparative biology and taxonomic classification.</title>
        <authorList>
            <person name="Goeker M."/>
        </authorList>
    </citation>
    <scope>NUCLEOTIDE SEQUENCE [LARGE SCALE GENOMIC DNA]</scope>
    <source>
        <strain evidence="5 6">DSM 14836</strain>
    </source>
</reference>
<comment type="similarity">
    <text evidence="1">Belongs to the Skp family.</text>
</comment>
<dbReference type="EMBL" id="SLXM01000004">
    <property type="protein sequence ID" value="TCP25225.1"/>
    <property type="molecule type" value="Genomic_DNA"/>
</dbReference>
<keyword evidence="3" id="KW-0175">Coiled coil</keyword>
<feature type="coiled-coil region" evidence="3">
    <location>
        <begin position="56"/>
        <end position="83"/>
    </location>
</feature>
<evidence type="ECO:0000256" key="2">
    <source>
        <dbReference type="ARBA" id="ARBA00022729"/>
    </source>
</evidence>
<dbReference type="SMART" id="SM00935">
    <property type="entry name" value="OmpH"/>
    <property type="match status" value="1"/>
</dbReference>
<dbReference type="Pfam" id="PF03938">
    <property type="entry name" value="OmpH"/>
    <property type="match status" value="1"/>
</dbReference>
<dbReference type="RefSeq" id="WP_132794606.1">
    <property type="nucleotide sequence ID" value="NZ_SLXM01000004.1"/>
</dbReference>
<keyword evidence="2 4" id="KW-0732">Signal</keyword>
<dbReference type="InterPro" id="IPR024930">
    <property type="entry name" value="Skp_dom_sf"/>
</dbReference>
<dbReference type="PANTHER" id="PTHR35089:SF1">
    <property type="entry name" value="CHAPERONE PROTEIN SKP"/>
    <property type="match status" value="1"/>
</dbReference>
<keyword evidence="6" id="KW-1185">Reference proteome</keyword>
<protein>
    <submittedName>
        <fullName evidence="5">Periplasmic chaperone for outer membrane proteins Skp</fullName>
    </submittedName>
</protein>
<evidence type="ECO:0000313" key="6">
    <source>
        <dbReference type="Proteomes" id="UP000294564"/>
    </source>
</evidence>
<dbReference type="GO" id="GO:0050821">
    <property type="term" value="P:protein stabilization"/>
    <property type="evidence" value="ECO:0007669"/>
    <property type="project" value="TreeGrafter"/>
</dbReference>
<gene>
    <name evidence="5" type="ORF">EV195_104258</name>
</gene>
<comment type="caution">
    <text evidence="5">The sequence shown here is derived from an EMBL/GenBank/DDBJ whole genome shotgun (WGS) entry which is preliminary data.</text>
</comment>
<sequence>MKHLKTLLLVAIFTVGLGGVANAQKIAHINTDKLLADMPETKALKAELEKLRTTYRNDIEGMFKKLEAKVKKYEAEGKTQTQEENVKRAQEVQLDRQKIAQAEQTMNQEMAKRYQEKTLPILQKAEDAIKAVAAEKGFIYVMDASPGKGLIVYDKGDDILAAVKAKLGF</sequence>
<feature type="chain" id="PRO_5020215438" evidence="4">
    <location>
        <begin position="24"/>
        <end position="169"/>
    </location>
</feature>
<name>A0A4R2NV14_9FLAO</name>
<dbReference type="OrthoDB" id="1524711at2"/>
<accession>A0A4R2NV14</accession>
<proteinExistence type="inferred from homology"/>
<dbReference type="SUPFAM" id="SSF111384">
    <property type="entry name" value="OmpH-like"/>
    <property type="match status" value="1"/>
</dbReference>
<dbReference type="Gene3D" id="3.30.910.20">
    <property type="entry name" value="Skp domain"/>
    <property type="match status" value="1"/>
</dbReference>
<dbReference type="GO" id="GO:0051082">
    <property type="term" value="F:unfolded protein binding"/>
    <property type="evidence" value="ECO:0007669"/>
    <property type="project" value="InterPro"/>
</dbReference>
<evidence type="ECO:0000313" key="5">
    <source>
        <dbReference type="EMBL" id="TCP25225.1"/>
    </source>
</evidence>
<dbReference type="AlphaFoldDB" id="A0A4R2NV14"/>
<feature type="signal peptide" evidence="4">
    <location>
        <begin position="1"/>
        <end position="23"/>
    </location>
</feature>
<evidence type="ECO:0000256" key="1">
    <source>
        <dbReference type="ARBA" id="ARBA00009091"/>
    </source>
</evidence>
<organism evidence="5 6">
    <name type="scientific">Tenacibaculum skagerrakense</name>
    <dbReference type="NCBI Taxonomy" id="186571"/>
    <lineage>
        <taxon>Bacteria</taxon>
        <taxon>Pseudomonadati</taxon>
        <taxon>Bacteroidota</taxon>
        <taxon>Flavobacteriia</taxon>
        <taxon>Flavobacteriales</taxon>
        <taxon>Flavobacteriaceae</taxon>
        <taxon>Tenacibaculum</taxon>
    </lineage>
</organism>
<dbReference type="Proteomes" id="UP000294564">
    <property type="component" value="Unassembled WGS sequence"/>
</dbReference>
<evidence type="ECO:0000256" key="3">
    <source>
        <dbReference type="SAM" id="Coils"/>
    </source>
</evidence>
<dbReference type="PANTHER" id="PTHR35089">
    <property type="entry name" value="CHAPERONE PROTEIN SKP"/>
    <property type="match status" value="1"/>
</dbReference>